<evidence type="ECO:0000256" key="6">
    <source>
        <dbReference type="SAM" id="Phobius"/>
    </source>
</evidence>
<feature type="compositionally biased region" description="Basic and acidic residues" evidence="5">
    <location>
        <begin position="1"/>
        <end position="12"/>
    </location>
</feature>
<dbReference type="SUPFAM" id="SSF103473">
    <property type="entry name" value="MFS general substrate transporter"/>
    <property type="match status" value="1"/>
</dbReference>
<feature type="transmembrane region" description="Helical" evidence="6">
    <location>
        <begin position="329"/>
        <end position="346"/>
    </location>
</feature>
<dbReference type="GO" id="GO:0000329">
    <property type="term" value="C:fungal-type vacuole membrane"/>
    <property type="evidence" value="ECO:0007669"/>
    <property type="project" value="TreeGrafter"/>
</dbReference>
<name>A0A5N6DFV7_ASPPA</name>
<accession>A0A5N6DFV7</accession>
<feature type="transmembrane region" description="Helical" evidence="6">
    <location>
        <begin position="223"/>
        <end position="244"/>
    </location>
</feature>
<dbReference type="PROSITE" id="PS50850">
    <property type="entry name" value="MFS"/>
    <property type="match status" value="1"/>
</dbReference>
<evidence type="ECO:0000259" key="7">
    <source>
        <dbReference type="PROSITE" id="PS50850"/>
    </source>
</evidence>
<keyword evidence="4 6" id="KW-0472">Membrane</keyword>
<reference evidence="8 9" key="1">
    <citation type="submission" date="2019-04" db="EMBL/GenBank/DDBJ databases">
        <title>Fungal friends and foes A comparative genomics study of 23 Aspergillus species from section Flavi.</title>
        <authorList>
            <consortium name="DOE Joint Genome Institute"/>
            <person name="Kjaerbolling I."/>
            <person name="Vesth T.C."/>
            <person name="Frisvad J.C."/>
            <person name="Nybo J.L."/>
            <person name="Theobald S."/>
            <person name="Kildgaard S."/>
            <person name="Petersen T.I."/>
            <person name="Kuo A."/>
            <person name="Sato A."/>
            <person name="Lyhne E.K."/>
            <person name="Kogle M.E."/>
            <person name="Wiebenga A."/>
            <person name="Kun R.S."/>
            <person name="Lubbers R.J."/>
            <person name="Makela M.R."/>
            <person name="Barry K."/>
            <person name="Chovatia M."/>
            <person name="Clum A."/>
            <person name="Daum C."/>
            <person name="Haridas S."/>
            <person name="He G."/>
            <person name="LaButti K."/>
            <person name="Lipzen A."/>
            <person name="Mondo S."/>
            <person name="Pangilinan J."/>
            <person name="Riley R."/>
            <person name="Salamov A."/>
            <person name="Simmons B.A."/>
            <person name="Magnuson J.K."/>
            <person name="Henrissat B."/>
            <person name="Mortensen U.H."/>
            <person name="Larsen T.O."/>
            <person name="De vries R.P."/>
            <person name="Grigoriev I.V."/>
            <person name="Machida M."/>
            <person name="Baker S.E."/>
            <person name="Andersen M.R."/>
        </authorList>
    </citation>
    <scope>NUCLEOTIDE SEQUENCE [LARGE SCALE GENOMIC DNA]</scope>
    <source>
        <strain evidence="8 9">CBS 117618</strain>
    </source>
</reference>
<keyword evidence="3 6" id="KW-1133">Transmembrane helix</keyword>
<dbReference type="Proteomes" id="UP000326532">
    <property type="component" value="Unassembled WGS sequence"/>
</dbReference>
<dbReference type="InterPro" id="IPR020846">
    <property type="entry name" value="MFS_dom"/>
</dbReference>
<evidence type="ECO:0000256" key="2">
    <source>
        <dbReference type="ARBA" id="ARBA00022692"/>
    </source>
</evidence>
<dbReference type="Gene3D" id="1.20.1250.20">
    <property type="entry name" value="MFS general substrate transporter like domains"/>
    <property type="match status" value="1"/>
</dbReference>
<dbReference type="EMBL" id="ML734984">
    <property type="protein sequence ID" value="KAB8204024.1"/>
    <property type="molecule type" value="Genomic_DNA"/>
</dbReference>
<keyword evidence="2 6" id="KW-0812">Transmembrane</keyword>
<protein>
    <submittedName>
        <fullName evidence="8">Major facilitator superfamily domain-containing protein</fullName>
    </submittedName>
</protein>
<feature type="domain" description="Major facilitator superfamily (MFS) profile" evidence="7">
    <location>
        <begin position="32"/>
        <end position="515"/>
    </location>
</feature>
<keyword evidence="9" id="KW-1185">Reference proteome</keyword>
<feature type="transmembrane region" description="Helical" evidence="6">
    <location>
        <begin position="358"/>
        <end position="375"/>
    </location>
</feature>
<dbReference type="AlphaFoldDB" id="A0A5N6DFV7"/>
<feature type="region of interest" description="Disordered" evidence="5">
    <location>
        <begin position="1"/>
        <end position="22"/>
    </location>
</feature>
<feature type="transmembrane region" description="Helical" evidence="6">
    <location>
        <begin position="495"/>
        <end position="514"/>
    </location>
</feature>
<dbReference type="InterPro" id="IPR036259">
    <property type="entry name" value="MFS_trans_sf"/>
</dbReference>
<dbReference type="Pfam" id="PF07690">
    <property type="entry name" value="MFS_1"/>
    <property type="match status" value="1"/>
</dbReference>
<evidence type="ECO:0000313" key="8">
    <source>
        <dbReference type="EMBL" id="KAB8204024.1"/>
    </source>
</evidence>
<dbReference type="PANTHER" id="PTHR23501">
    <property type="entry name" value="MAJOR FACILITATOR SUPERFAMILY"/>
    <property type="match status" value="1"/>
</dbReference>
<feature type="transmembrane region" description="Helical" evidence="6">
    <location>
        <begin position="98"/>
        <end position="120"/>
    </location>
</feature>
<comment type="subcellular location">
    <subcellularLocation>
        <location evidence="1">Membrane</location>
        <topology evidence="1">Multi-pass membrane protein</topology>
    </subcellularLocation>
</comment>
<organism evidence="8 9">
    <name type="scientific">Aspergillus parasiticus</name>
    <dbReference type="NCBI Taxonomy" id="5067"/>
    <lineage>
        <taxon>Eukaryota</taxon>
        <taxon>Fungi</taxon>
        <taxon>Dikarya</taxon>
        <taxon>Ascomycota</taxon>
        <taxon>Pezizomycotina</taxon>
        <taxon>Eurotiomycetes</taxon>
        <taxon>Eurotiomycetidae</taxon>
        <taxon>Eurotiales</taxon>
        <taxon>Aspergillaceae</taxon>
        <taxon>Aspergillus</taxon>
        <taxon>Aspergillus subgen. Circumdati</taxon>
    </lineage>
</organism>
<gene>
    <name evidence="8" type="ORF">BDV34DRAFT_122032</name>
</gene>
<dbReference type="VEuPathDB" id="FungiDB:BDV34DRAFT_122032"/>
<feature type="transmembrane region" description="Helical" evidence="6">
    <location>
        <begin position="291"/>
        <end position="317"/>
    </location>
</feature>
<evidence type="ECO:0000256" key="5">
    <source>
        <dbReference type="SAM" id="MobiDB-lite"/>
    </source>
</evidence>
<evidence type="ECO:0000313" key="9">
    <source>
        <dbReference type="Proteomes" id="UP000326532"/>
    </source>
</evidence>
<proteinExistence type="predicted"/>
<evidence type="ECO:0000256" key="4">
    <source>
        <dbReference type="ARBA" id="ARBA00023136"/>
    </source>
</evidence>
<feature type="transmembrane region" description="Helical" evidence="6">
    <location>
        <begin position="250"/>
        <end position="270"/>
    </location>
</feature>
<sequence>MIDETTPLREAECGPDTTFQGSNDRSNVDRAFLLITQLGAFLAGADDSFFISTHDHIASSFGQLPLGSWLLTAYNMGYSIGLPMYGRVCDVYGYKRTLLVAYALFSVGCALTGLAGNIWVAITGRAVSGIGAAGMVDLISVILTDMAPPKEVAILRSYLMMVATIGATLGAPLGGILADWIGWRWSSLAQSPVGILCFAVAARRLPSVPKKGDSDERRPDLDIPGLCLLMVTIGSIMILCHTLGESEPQSRLMQISLLVVILISSLLFGLNEKYCTKHPLMPLWLFRTNGIGFVFMGQIFTTFSLFSSIVTLMGFFVRVWNHSTSMSGLFFMIVPVAAVMGSGIYGRLIGRSGKYKKLAIGSLAGGMLSFFLMSLRWPEDPSFWELAYPFFAIFTIYGVLTTQFVGLSASIPKGMNATTTTIYYLSQQFGMMLGFTLTPAVNRKIFTYKLKQKLGTSTQARQTIRSVLKDERFVSSLPGPLQLAVRTCFLQSFRIVPIICLAGLSLVLPIVCYLPEWPLE</sequence>
<feature type="transmembrane region" description="Helical" evidence="6">
    <location>
        <begin position="387"/>
        <end position="409"/>
    </location>
</feature>
<feature type="transmembrane region" description="Helical" evidence="6">
    <location>
        <begin position="183"/>
        <end position="202"/>
    </location>
</feature>
<dbReference type="GO" id="GO:0015174">
    <property type="term" value="F:basic amino acid transmembrane transporter activity"/>
    <property type="evidence" value="ECO:0007669"/>
    <property type="project" value="TreeGrafter"/>
</dbReference>
<dbReference type="InterPro" id="IPR011701">
    <property type="entry name" value="MFS"/>
</dbReference>
<dbReference type="PANTHER" id="PTHR23501:SF33">
    <property type="entry name" value="MAJOR FACILITATOR SUPERFAMILY (MFS) PROFILE DOMAIN-CONTAINING PROTEIN"/>
    <property type="match status" value="1"/>
</dbReference>
<feature type="transmembrane region" description="Helical" evidence="6">
    <location>
        <begin position="66"/>
        <end position="86"/>
    </location>
</feature>
<evidence type="ECO:0000256" key="1">
    <source>
        <dbReference type="ARBA" id="ARBA00004141"/>
    </source>
</evidence>
<evidence type="ECO:0000256" key="3">
    <source>
        <dbReference type="ARBA" id="ARBA00022989"/>
    </source>
</evidence>
<dbReference type="OMA" id="WATHETV"/>
<feature type="transmembrane region" description="Helical" evidence="6">
    <location>
        <begin position="158"/>
        <end position="177"/>
    </location>
</feature>